<organism evidence="1 2">
    <name type="scientific">Blastomyces gilchristii (strain SLH14081)</name>
    <name type="common">Blastomyces dermatitidis</name>
    <dbReference type="NCBI Taxonomy" id="559298"/>
    <lineage>
        <taxon>Eukaryota</taxon>
        <taxon>Fungi</taxon>
        <taxon>Dikarya</taxon>
        <taxon>Ascomycota</taxon>
        <taxon>Pezizomycotina</taxon>
        <taxon>Eurotiomycetes</taxon>
        <taxon>Eurotiomycetidae</taxon>
        <taxon>Onygenales</taxon>
        <taxon>Ajellomycetaceae</taxon>
        <taxon>Blastomyces</taxon>
    </lineage>
</organism>
<name>A0A179UMH2_BLAGS</name>
<accession>A0A179UMH2</accession>
<dbReference type="VEuPathDB" id="FungiDB:BDBG_17034"/>
<dbReference type="KEGG" id="bgh:BDBG_17034"/>
<dbReference type="EMBL" id="GG657454">
    <property type="protein sequence ID" value="OAT08419.1"/>
    <property type="molecule type" value="Genomic_DNA"/>
</dbReference>
<keyword evidence="2" id="KW-1185">Reference proteome</keyword>
<gene>
    <name evidence="1" type="ORF">BDBG_17034</name>
</gene>
<protein>
    <submittedName>
        <fullName evidence="1">Uncharacterized protein</fullName>
    </submittedName>
</protein>
<dbReference type="AlphaFoldDB" id="A0A179UMH2"/>
<proteinExistence type="predicted"/>
<sequence length="106" mass="12290">MLWLMKCLKERRQKLSRRFLSNNNISKLLLLASNLGITMTLRIKPGKDQVKYICVHFLMDIRAPFSYSLPFPPSKSPEGQARLWRKTFSGPRIAARRVSGNEQIPM</sequence>
<evidence type="ECO:0000313" key="2">
    <source>
        <dbReference type="Proteomes" id="UP000002038"/>
    </source>
</evidence>
<evidence type="ECO:0000313" key="1">
    <source>
        <dbReference type="EMBL" id="OAT08419.1"/>
    </source>
</evidence>
<dbReference type="Proteomes" id="UP000002038">
    <property type="component" value="Unassembled WGS sequence"/>
</dbReference>
<dbReference type="RefSeq" id="XP_031578275.1">
    <property type="nucleotide sequence ID" value="XM_031724842.1"/>
</dbReference>
<dbReference type="GeneID" id="42528906"/>
<reference evidence="2" key="1">
    <citation type="journal article" date="2015" name="PLoS Genet.">
        <title>The dynamic genome and transcriptome of the human fungal pathogen Blastomyces and close relative Emmonsia.</title>
        <authorList>
            <person name="Munoz J.F."/>
            <person name="Gauthier G.M."/>
            <person name="Desjardins C.A."/>
            <person name="Gallo J.E."/>
            <person name="Holder J."/>
            <person name="Sullivan T.D."/>
            <person name="Marty A.J."/>
            <person name="Carmen J.C."/>
            <person name="Chen Z."/>
            <person name="Ding L."/>
            <person name="Gujja S."/>
            <person name="Magrini V."/>
            <person name="Misas E."/>
            <person name="Mitreva M."/>
            <person name="Priest M."/>
            <person name="Saif S."/>
            <person name="Whiston E.A."/>
            <person name="Young S."/>
            <person name="Zeng Q."/>
            <person name="Goldman W.E."/>
            <person name="Mardis E.R."/>
            <person name="Taylor J.W."/>
            <person name="McEwen J.G."/>
            <person name="Clay O.K."/>
            <person name="Klein B.S."/>
            <person name="Cuomo C.A."/>
        </authorList>
    </citation>
    <scope>NUCLEOTIDE SEQUENCE [LARGE SCALE GENOMIC DNA]</scope>
    <source>
        <strain evidence="2">SLH14081</strain>
    </source>
</reference>